<evidence type="ECO:0000259" key="6">
    <source>
        <dbReference type="Pfam" id="PF03467"/>
    </source>
</evidence>
<dbReference type="RefSeq" id="XP_066079521.1">
    <property type="nucleotide sequence ID" value="XM_066223424.1"/>
</dbReference>
<dbReference type="CDD" id="cd12455">
    <property type="entry name" value="RRM_like_Smg4_UPF3"/>
    <property type="match status" value="1"/>
</dbReference>
<feature type="compositionally biased region" description="Gly residues" evidence="5">
    <location>
        <begin position="391"/>
        <end position="410"/>
    </location>
</feature>
<feature type="compositionally biased region" description="Low complexity" evidence="5">
    <location>
        <begin position="174"/>
        <end position="189"/>
    </location>
</feature>
<evidence type="ECO:0000313" key="8">
    <source>
        <dbReference type="Proteomes" id="UP001355207"/>
    </source>
</evidence>
<dbReference type="GO" id="GO:0005737">
    <property type="term" value="C:cytoplasm"/>
    <property type="evidence" value="ECO:0007669"/>
    <property type="project" value="TreeGrafter"/>
</dbReference>
<reference evidence="7 8" key="1">
    <citation type="submission" date="2024-01" db="EMBL/GenBank/DDBJ databases">
        <title>Comparative genomics of Cryptococcus and Kwoniella reveals pathogenesis evolution and contrasting modes of karyotype evolution via chromosome fusion or intercentromeric recombination.</title>
        <authorList>
            <person name="Coelho M.A."/>
            <person name="David-Palma M."/>
            <person name="Shea T."/>
            <person name="Bowers K."/>
            <person name="McGinley-Smith S."/>
            <person name="Mohammad A.W."/>
            <person name="Gnirke A."/>
            <person name="Yurkov A.M."/>
            <person name="Nowrousian M."/>
            <person name="Sun S."/>
            <person name="Cuomo C.A."/>
            <person name="Heitman J."/>
        </authorList>
    </citation>
    <scope>NUCLEOTIDE SEQUENCE [LARGE SCALE GENOMIC DNA]</scope>
    <source>
        <strain evidence="7 8">CBS 6074</strain>
    </source>
</reference>
<dbReference type="InterPro" id="IPR012677">
    <property type="entry name" value="Nucleotide-bd_a/b_plait_sf"/>
</dbReference>
<dbReference type="InterPro" id="IPR005120">
    <property type="entry name" value="UPF3_dom"/>
</dbReference>
<comment type="subcellular location">
    <subcellularLocation>
        <location evidence="1">Nucleus</location>
    </subcellularLocation>
</comment>
<dbReference type="SUPFAM" id="SSF54928">
    <property type="entry name" value="RNA-binding domain, RBD"/>
    <property type="match status" value="1"/>
</dbReference>
<evidence type="ECO:0000256" key="2">
    <source>
        <dbReference type="ARBA" id="ARBA00005991"/>
    </source>
</evidence>
<comment type="similarity">
    <text evidence="2">Belongs to the RENT3 family.</text>
</comment>
<feature type="region of interest" description="Disordered" evidence="5">
    <location>
        <begin position="224"/>
        <end position="426"/>
    </location>
</feature>
<proteinExistence type="inferred from homology"/>
<feature type="domain" description="UPF3" evidence="6">
    <location>
        <begin position="12"/>
        <end position="165"/>
    </location>
</feature>
<feature type="compositionally biased region" description="Basic residues" evidence="5">
    <location>
        <begin position="164"/>
        <end position="173"/>
    </location>
</feature>
<dbReference type="GO" id="GO:0045727">
    <property type="term" value="P:positive regulation of translation"/>
    <property type="evidence" value="ECO:0007669"/>
    <property type="project" value="TreeGrafter"/>
</dbReference>
<evidence type="ECO:0000256" key="3">
    <source>
        <dbReference type="ARBA" id="ARBA00023161"/>
    </source>
</evidence>
<feature type="compositionally biased region" description="Basic residues" evidence="5">
    <location>
        <begin position="243"/>
        <end position="252"/>
    </location>
</feature>
<gene>
    <name evidence="7" type="ORF">L201_007718</name>
</gene>
<keyword evidence="4" id="KW-0539">Nucleus</keyword>
<sequence>MPAQASSSATARNKLVIRRLPPTLPEELFWKSVSTWINDKTCLWKRFIKGRIGDGYDAHPVHSRAYVLMSSPEALVEFVRGFDGHVFKAKSGAEYQAVIEFAPIQKTPYKAKVKVDARQGTIDDDPDYLSYLESLKAEPVKPVLEVTATQPQPTTTPLLDHLRTQGKNKKSKSSKSAASSSSANESTRRAAALASVTAAATKRAGQAGSGPVMVAGKGREVHIASSIPETTTPEQNEGGEAKKKGRNRKKGKKEGESADAKADNKQPTLQPQSKPQANQGQIPQPKAKKQPGGKQIQILKPDGGRSTPEGNTKTAETASNSRPEKSSKGGKGGPAPSGEANGETNSKATDGAGRGGARAGRGGRGGGKERTGKAQVMEILTRNSAGAGAPTKGGKGGATAGNTNGSGRGGPVQSDAGASRARIDVP</sequence>
<accession>A0AAX4K5U4</accession>
<dbReference type="GO" id="GO:0005730">
    <property type="term" value="C:nucleolus"/>
    <property type="evidence" value="ECO:0007669"/>
    <property type="project" value="TreeGrafter"/>
</dbReference>
<feature type="region of interest" description="Disordered" evidence="5">
    <location>
        <begin position="148"/>
        <end position="189"/>
    </location>
</feature>
<dbReference type="InterPro" id="IPR035979">
    <property type="entry name" value="RBD_domain_sf"/>
</dbReference>
<dbReference type="Proteomes" id="UP001355207">
    <property type="component" value="Chromosome 11"/>
</dbReference>
<dbReference type="InterPro" id="IPR039722">
    <property type="entry name" value="Upf3"/>
</dbReference>
<dbReference type="GO" id="GO:0003729">
    <property type="term" value="F:mRNA binding"/>
    <property type="evidence" value="ECO:0007669"/>
    <property type="project" value="TreeGrafter"/>
</dbReference>
<evidence type="ECO:0000256" key="1">
    <source>
        <dbReference type="ARBA" id="ARBA00004123"/>
    </source>
</evidence>
<organism evidence="7 8">
    <name type="scientific">Kwoniella dendrophila CBS 6074</name>
    <dbReference type="NCBI Taxonomy" id="1295534"/>
    <lineage>
        <taxon>Eukaryota</taxon>
        <taxon>Fungi</taxon>
        <taxon>Dikarya</taxon>
        <taxon>Basidiomycota</taxon>
        <taxon>Agaricomycotina</taxon>
        <taxon>Tremellomycetes</taxon>
        <taxon>Tremellales</taxon>
        <taxon>Cryptococcaceae</taxon>
        <taxon>Kwoniella</taxon>
    </lineage>
</organism>
<feature type="compositionally biased region" description="Polar residues" evidence="5">
    <location>
        <begin position="265"/>
        <end position="278"/>
    </location>
</feature>
<dbReference type="EMBL" id="CP144108">
    <property type="protein sequence ID" value="WWC92759.1"/>
    <property type="molecule type" value="Genomic_DNA"/>
</dbReference>
<feature type="compositionally biased region" description="Gly residues" evidence="5">
    <location>
        <begin position="352"/>
        <end position="365"/>
    </location>
</feature>
<dbReference type="PANTHER" id="PTHR13112:SF0">
    <property type="entry name" value="FI21285P1"/>
    <property type="match status" value="1"/>
</dbReference>
<keyword evidence="3" id="KW-0866">Nonsense-mediated mRNA decay</keyword>
<dbReference type="Pfam" id="PF03467">
    <property type="entry name" value="Smg4_UPF3"/>
    <property type="match status" value="1"/>
</dbReference>
<evidence type="ECO:0000256" key="5">
    <source>
        <dbReference type="SAM" id="MobiDB-lite"/>
    </source>
</evidence>
<evidence type="ECO:0000256" key="4">
    <source>
        <dbReference type="ARBA" id="ARBA00023242"/>
    </source>
</evidence>
<evidence type="ECO:0000313" key="7">
    <source>
        <dbReference type="EMBL" id="WWC92759.1"/>
    </source>
</evidence>
<name>A0AAX4K5U4_9TREE</name>
<dbReference type="GO" id="GO:0000184">
    <property type="term" value="P:nuclear-transcribed mRNA catabolic process, nonsense-mediated decay"/>
    <property type="evidence" value="ECO:0007669"/>
    <property type="project" value="UniProtKB-KW"/>
</dbReference>
<feature type="compositionally biased region" description="Polar residues" evidence="5">
    <location>
        <begin position="308"/>
        <end position="321"/>
    </location>
</feature>
<protein>
    <recommendedName>
        <fullName evidence="6">UPF3 domain-containing protein</fullName>
    </recommendedName>
</protein>
<feature type="compositionally biased region" description="Low complexity" evidence="5">
    <location>
        <begin position="148"/>
        <end position="157"/>
    </location>
</feature>
<dbReference type="AlphaFoldDB" id="A0AAX4K5U4"/>
<feature type="compositionally biased region" description="Basic and acidic residues" evidence="5">
    <location>
        <begin position="253"/>
        <end position="264"/>
    </location>
</feature>
<dbReference type="GeneID" id="91098386"/>
<dbReference type="PANTHER" id="PTHR13112">
    <property type="entry name" value="UPF3 REGULATOR OF NONSENSE TRANSCRIPTS-LIKE PROTEIN"/>
    <property type="match status" value="1"/>
</dbReference>
<dbReference type="Gene3D" id="3.30.70.330">
    <property type="match status" value="1"/>
</dbReference>
<keyword evidence="8" id="KW-1185">Reference proteome</keyword>